<dbReference type="Pfam" id="PF00126">
    <property type="entry name" value="HTH_1"/>
    <property type="match status" value="1"/>
</dbReference>
<evidence type="ECO:0000313" key="7">
    <source>
        <dbReference type="Proteomes" id="UP000035170"/>
    </source>
</evidence>
<evidence type="ECO:0000256" key="1">
    <source>
        <dbReference type="ARBA" id="ARBA00009437"/>
    </source>
</evidence>
<comment type="caution">
    <text evidence="6">The sequence shown here is derived from an EMBL/GenBank/DDBJ whole genome shotgun (WGS) entry which is preliminary data.</text>
</comment>
<comment type="similarity">
    <text evidence="1">Belongs to the LysR transcriptional regulatory family.</text>
</comment>
<dbReference type="PRINTS" id="PR00039">
    <property type="entry name" value="HTHLYSR"/>
</dbReference>
<gene>
    <name evidence="6" type="primary">gltC14</name>
    <name evidence="6" type="ORF">VPARA_54170</name>
</gene>
<dbReference type="InterPro" id="IPR036390">
    <property type="entry name" value="WH_DNA-bd_sf"/>
</dbReference>
<dbReference type="InterPro" id="IPR005119">
    <property type="entry name" value="LysR_subst-bd"/>
</dbReference>
<evidence type="ECO:0000313" key="6">
    <source>
        <dbReference type="EMBL" id="KLN53420.1"/>
    </source>
</evidence>
<dbReference type="FunFam" id="1.10.10.10:FF:000001">
    <property type="entry name" value="LysR family transcriptional regulator"/>
    <property type="match status" value="1"/>
</dbReference>
<evidence type="ECO:0000256" key="2">
    <source>
        <dbReference type="ARBA" id="ARBA00023015"/>
    </source>
</evidence>
<dbReference type="AlphaFoldDB" id="A0A0H2M8T3"/>
<proteinExistence type="inferred from homology"/>
<dbReference type="RefSeq" id="WP_021012856.1">
    <property type="nucleotide sequence ID" value="NZ_JZWI01000034.1"/>
</dbReference>
<dbReference type="SUPFAM" id="SSF46785">
    <property type="entry name" value="Winged helix' DNA-binding domain"/>
    <property type="match status" value="1"/>
</dbReference>
<evidence type="ECO:0000256" key="4">
    <source>
        <dbReference type="ARBA" id="ARBA00023163"/>
    </source>
</evidence>
<sequence length="301" mass="32089">MELKQWRCFVTLAEIGNIRRAASLLAISQPALSVRVQRLEEALGFALFDRQARGVRLTEQGARLLPHARRLLSRAAETDEAARAIGRGAFDRLEIGVTPIAALSFFPDAMRAFSAAHPGVVLALTEGLSDELEEAVAHRRLDLAVVHPPSSRDDLVVREVARDHFVAVMPAGHPLAGAGRIAAADLRQQTLVGVRRDIGPVVFDRIAAYLARAGITTQVNQCASSSISLVGLVAAGAGIGLVVESLACIARPDIRFVALSDDPPSLGYAMCHRPDLPAELQGAFMQAFHAPKAGAGVRPEL</sequence>
<accession>A0A0H2M8T3</accession>
<keyword evidence="2" id="KW-0805">Transcription regulation</keyword>
<dbReference type="GO" id="GO:0032993">
    <property type="term" value="C:protein-DNA complex"/>
    <property type="evidence" value="ECO:0007669"/>
    <property type="project" value="TreeGrafter"/>
</dbReference>
<dbReference type="SUPFAM" id="SSF53850">
    <property type="entry name" value="Periplasmic binding protein-like II"/>
    <property type="match status" value="1"/>
</dbReference>
<name>A0A0H2M8T3_VARPD</name>
<dbReference type="GO" id="GO:0003700">
    <property type="term" value="F:DNA-binding transcription factor activity"/>
    <property type="evidence" value="ECO:0007669"/>
    <property type="project" value="InterPro"/>
</dbReference>
<dbReference type="Pfam" id="PF03466">
    <property type="entry name" value="LysR_substrate"/>
    <property type="match status" value="1"/>
</dbReference>
<dbReference type="PANTHER" id="PTHR30346">
    <property type="entry name" value="TRANSCRIPTIONAL DUAL REGULATOR HCAR-RELATED"/>
    <property type="match status" value="1"/>
</dbReference>
<keyword evidence="4" id="KW-0804">Transcription</keyword>
<dbReference type="Gene3D" id="1.10.10.10">
    <property type="entry name" value="Winged helix-like DNA-binding domain superfamily/Winged helix DNA-binding domain"/>
    <property type="match status" value="1"/>
</dbReference>
<organism evidence="6 7">
    <name type="scientific">Variovorax paradoxus</name>
    <dbReference type="NCBI Taxonomy" id="34073"/>
    <lineage>
        <taxon>Bacteria</taxon>
        <taxon>Pseudomonadati</taxon>
        <taxon>Pseudomonadota</taxon>
        <taxon>Betaproteobacteria</taxon>
        <taxon>Burkholderiales</taxon>
        <taxon>Comamonadaceae</taxon>
        <taxon>Variovorax</taxon>
    </lineage>
</organism>
<evidence type="ECO:0000259" key="5">
    <source>
        <dbReference type="PROSITE" id="PS50931"/>
    </source>
</evidence>
<feature type="domain" description="HTH lysR-type" evidence="5">
    <location>
        <begin position="1"/>
        <end position="58"/>
    </location>
</feature>
<keyword evidence="3" id="KW-0238">DNA-binding</keyword>
<dbReference type="InterPro" id="IPR000847">
    <property type="entry name" value="LysR_HTH_N"/>
</dbReference>
<reference evidence="6 7" key="1">
    <citation type="submission" date="2015-03" db="EMBL/GenBank/DDBJ databases">
        <title>Genome sequence of Variovorax paradoxus TBEA6.</title>
        <authorList>
            <person name="Poehlein A."/>
            <person name="Schuldes J."/>
            <person name="Wuebbeler J.H."/>
            <person name="Hiessl S."/>
            <person name="Steinbuechel A."/>
            <person name="Daniel R."/>
        </authorList>
    </citation>
    <scope>NUCLEOTIDE SEQUENCE [LARGE SCALE GENOMIC DNA]</scope>
    <source>
        <strain evidence="6 7">TBEA6</strain>
    </source>
</reference>
<dbReference type="CDD" id="cd08414">
    <property type="entry name" value="PBP2_LTTR_aromatics_like"/>
    <property type="match status" value="1"/>
</dbReference>
<protein>
    <submittedName>
        <fullName evidence="6">HTH-type transcriptional regulator GltC</fullName>
    </submittedName>
</protein>
<dbReference type="PATRIC" id="fig|34073.19.peg.5538"/>
<keyword evidence="7" id="KW-1185">Reference proteome</keyword>
<evidence type="ECO:0000256" key="3">
    <source>
        <dbReference type="ARBA" id="ARBA00023125"/>
    </source>
</evidence>
<dbReference type="Proteomes" id="UP000035170">
    <property type="component" value="Unassembled WGS sequence"/>
</dbReference>
<dbReference type="GO" id="GO:0003677">
    <property type="term" value="F:DNA binding"/>
    <property type="evidence" value="ECO:0007669"/>
    <property type="project" value="UniProtKB-KW"/>
</dbReference>
<dbReference type="InterPro" id="IPR036388">
    <property type="entry name" value="WH-like_DNA-bd_sf"/>
</dbReference>
<dbReference type="EMBL" id="JZWI01000034">
    <property type="protein sequence ID" value="KLN53420.1"/>
    <property type="molecule type" value="Genomic_DNA"/>
</dbReference>
<dbReference type="Gene3D" id="3.40.190.10">
    <property type="entry name" value="Periplasmic binding protein-like II"/>
    <property type="match status" value="2"/>
</dbReference>
<dbReference type="PANTHER" id="PTHR30346:SF0">
    <property type="entry name" value="HCA OPERON TRANSCRIPTIONAL ACTIVATOR HCAR"/>
    <property type="match status" value="1"/>
</dbReference>
<dbReference type="PROSITE" id="PS50931">
    <property type="entry name" value="HTH_LYSR"/>
    <property type="match status" value="1"/>
</dbReference>